<evidence type="ECO:0000256" key="3">
    <source>
        <dbReference type="ARBA" id="ARBA00022480"/>
    </source>
</evidence>
<evidence type="ECO:0000256" key="10">
    <source>
        <dbReference type="ARBA" id="ARBA00023224"/>
    </source>
</evidence>
<feature type="transmembrane region" description="Helical" evidence="13">
    <location>
        <begin position="121"/>
        <end position="142"/>
    </location>
</feature>
<feature type="transmembrane region" description="Helical" evidence="13">
    <location>
        <begin position="6"/>
        <end position="30"/>
    </location>
</feature>
<dbReference type="Proteomes" id="UP000606274">
    <property type="component" value="Unassembled WGS sequence"/>
</dbReference>
<keyword evidence="10 12" id="KW-0807">Transducer</keyword>
<evidence type="ECO:0000256" key="13">
    <source>
        <dbReference type="SAM" id="Phobius"/>
    </source>
</evidence>
<keyword evidence="8 12" id="KW-0472">Membrane</keyword>
<accession>A0A8T0BW11</accession>
<dbReference type="InterPro" id="IPR007960">
    <property type="entry name" value="TAS2R"/>
</dbReference>
<feature type="non-terminal residue" evidence="14">
    <location>
        <position position="297"/>
    </location>
</feature>
<comment type="caution">
    <text evidence="14">The sequence shown here is derived from an EMBL/GenBank/DDBJ whole genome shotgun (WGS) entry which is preliminary data.</text>
</comment>
<dbReference type="GO" id="GO:0016020">
    <property type="term" value="C:membrane"/>
    <property type="evidence" value="ECO:0007669"/>
    <property type="project" value="UniProtKB-SubCell"/>
</dbReference>
<evidence type="ECO:0000256" key="8">
    <source>
        <dbReference type="ARBA" id="ARBA00023136"/>
    </source>
</evidence>
<keyword evidence="4 12" id="KW-0716">Sensory transduction</keyword>
<reference evidence="14" key="1">
    <citation type="submission" date="2020-08" db="EMBL/GenBank/DDBJ databases">
        <title>Chromosome-level assembly of Southern catfish (Silurus meridionalis) provides insights into visual adaptation to the nocturnal and benthic lifestyles.</title>
        <authorList>
            <person name="Zhang Y."/>
            <person name="Wang D."/>
            <person name="Peng Z."/>
        </authorList>
    </citation>
    <scope>NUCLEOTIDE SEQUENCE</scope>
    <source>
        <strain evidence="14">SWU-2019-XX</strain>
        <tissue evidence="14">Muscle</tissue>
    </source>
</reference>
<comment type="subcellular location">
    <subcellularLocation>
        <location evidence="1 12">Membrane</location>
        <topology evidence="1 12">Multi-pass membrane protein</topology>
    </subcellularLocation>
</comment>
<feature type="transmembrane region" description="Helical" evidence="13">
    <location>
        <begin position="185"/>
        <end position="210"/>
    </location>
</feature>
<evidence type="ECO:0000256" key="11">
    <source>
        <dbReference type="RuleBase" id="RU004423"/>
    </source>
</evidence>
<keyword evidence="7 12" id="KW-0297">G-protein coupled receptor</keyword>
<evidence type="ECO:0000256" key="1">
    <source>
        <dbReference type="ARBA" id="ARBA00004141"/>
    </source>
</evidence>
<dbReference type="AlphaFoldDB" id="A0A8T0BW11"/>
<organism evidence="14 15">
    <name type="scientific">Silurus meridionalis</name>
    <name type="common">Southern catfish</name>
    <name type="synonym">Silurus soldatovi meridionalis</name>
    <dbReference type="NCBI Taxonomy" id="175797"/>
    <lineage>
        <taxon>Eukaryota</taxon>
        <taxon>Metazoa</taxon>
        <taxon>Chordata</taxon>
        <taxon>Craniata</taxon>
        <taxon>Vertebrata</taxon>
        <taxon>Euteleostomi</taxon>
        <taxon>Actinopterygii</taxon>
        <taxon>Neopterygii</taxon>
        <taxon>Teleostei</taxon>
        <taxon>Ostariophysi</taxon>
        <taxon>Siluriformes</taxon>
        <taxon>Siluridae</taxon>
        <taxon>Silurus</taxon>
    </lineage>
</organism>
<evidence type="ECO:0000256" key="2">
    <source>
        <dbReference type="ARBA" id="ARBA00007376"/>
    </source>
</evidence>
<dbReference type="GO" id="GO:0033038">
    <property type="term" value="F:bitter taste receptor activity"/>
    <property type="evidence" value="ECO:0007669"/>
    <property type="project" value="InterPro"/>
</dbReference>
<feature type="transmembrane region" description="Helical" evidence="13">
    <location>
        <begin position="42"/>
        <end position="68"/>
    </location>
</feature>
<evidence type="ECO:0000256" key="12">
    <source>
        <dbReference type="RuleBase" id="RU004424"/>
    </source>
</evidence>
<keyword evidence="6 13" id="KW-1133">Transmembrane helix</keyword>
<dbReference type="Pfam" id="PF05296">
    <property type="entry name" value="TAS2R"/>
    <property type="match status" value="1"/>
</dbReference>
<feature type="transmembrane region" description="Helical" evidence="13">
    <location>
        <begin position="231"/>
        <end position="252"/>
    </location>
</feature>
<gene>
    <name evidence="14" type="ORF">HF521_016537</name>
</gene>
<dbReference type="PANTHER" id="PTHR11394:SF137">
    <property type="entry name" value="C-X-C CHEMOKINE RECEPTOR TYPE 3 ISOFORM X1-RELATED"/>
    <property type="match status" value="1"/>
</dbReference>
<sequence>MDYFAFNLMIILVSFTGILVNIFLLICMFCPQQRTGQLKQPLNVLLGTLVGCNITLQLCNLICEMMTFSPGFMSYNFIIELAYFTMRTSVTSSFWLNVFYFCQIVPAQHCLFICLKRNIRFFIYSALIADKIFFLFGFTAGITCAEIHDELFCGNNLNTTYTQFNETQNAISTADPMQNVFVVDTWLRCCYLSLCLCVMLALNCGTILYLQKHMKNMEESNFSSVCIKRQMRVTITGIIQTILSLFCFLWMIVDELLPQYIDLYAYICGTVACLYSLGTTINLCVGQTIFRSNAIKM</sequence>
<protein>
    <recommendedName>
        <fullName evidence="12">Taste receptor type 2</fullName>
    </recommendedName>
</protein>
<evidence type="ECO:0000313" key="14">
    <source>
        <dbReference type="EMBL" id="KAF7709687.1"/>
    </source>
</evidence>
<keyword evidence="3 12" id="KW-0919">Taste</keyword>
<evidence type="ECO:0000256" key="6">
    <source>
        <dbReference type="ARBA" id="ARBA00022989"/>
    </source>
</evidence>
<evidence type="ECO:0000256" key="9">
    <source>
        <dbReference type="ARBA" id="ARBA00023170"/>
    </source>
</evidence>
<keyword evidence="5 12" id="KW-0812">Transmembrane</keyword>
<dbReference type="EMBL" id="JABFDY010000003">
    <property type="protein sequence ID" value="KAF7709687.1"/>
    <property type="molecule type" value="Genomic_DNA"/>
</dbReference>
<proteinExistence type="inferred from homology"/>
<keyword evidence="9 12" id="KW-0675">Receptor</keyword>
<evidence type="ECO:0000313" key="15">
    <source>
        <dbReference type="Proteomes" id="UP000606274"/>
    </source>
</evidence>
<comment type="similarity">
    <text evidence="2 11">Belongs to the G-protein coupled receptor T2R family.</text>
</comment>
<name>A0A8T0BW11_SILME</name>
<keyword evidence="15" id="KW-1185">Reference proteome</keyword>
<evidence type="ECO:0000256" key="7">
    <source>
        <dbReference type="ARBA" id="ARBA00023040"/>
    </source>
</evidence>
<evidence type="ECO:0000256" key="5">
    <source>
        <dbReference type="ARBA" id="ARBA00022692"/>
    </source>
</evidence>
<dbReference type="GO" id="GO:0004930">
    <property type="term" value="F:G protein-coupled receptor activity"/>
    <property type="evidence" value="ECO:0007669"/>
    <property type="project" value="UniProtKB-KW"/>
</dbReference>
<dbReference type="SUPFAM" id="SSF81321">
    <property type="entry name" value="Family A G protein-coupled receptor-like"/>
    <property type="match status" value="1"/>
</dbReference>
<dbReference type="PANTHER" id="PTHR11394">
    <property type="entry name" value="TASTE RECEPTOR TYPE 2"/>
    <property type="match status" value="1"/>
</dbReference>
<evidence type="ECO:0000256" key="4">
    <source>
        <dbReference type="ARBA" id="ARBA00022606"/>
    </source>
</evidence>
<feature type="transmembrane region" description="Helical" evidence="13">
    <location>
        <begin position="264"/>
        <end position="290"/>
    </location>
</feature>